<evidence type="ECO:0000313" key="12">
    <source>
        <dbReference type="Proteomes" id="UP001328107"/>
    </source>
</evidence>
<keyword evidence="1" id="KW-0479">Metal-binding</keyword>
<dbReference type="SUPFAM" id="SSF48508">
    <property type="entry name" value="Nuclear receptor ligand-binding domain"/>
    <property type="match status" value="1"/>
</dbReference>
<dbReference type="InterPro" id="IPR001628">
    <property type="entry name" value="Znf_hrmn_rcpt"/>
</dbReference>
<dbReference type="InterPro" id="IPR000536">
    <property type="entry name" value="Nucl_hrmn_rcpt_lig-bd"/>
</dbReference>
<dbReference type="PROSITE" id="PS51030">
    <property type="entry name" value="NUCLEAR_REC_DBD_2"/>
    <property type="match status" value="1"/>
</dbReference>
<evidence type="ECO:0000256" key="3">
    <source>
        <dbReference type="ARBA" id="ARBA00022833"/>
    </source>
</evidence>
<dbReference type="GO" id="GO:0005634">
    <property type="term" value="C:nucleus"/>
    <property type="evidence" value="ECO:0007669"/>
    <property type="project" value="TreeGrafter"/>
</dbReference>
<dbReference type="GO" id="GO:0008270">
    <property type="term" value="F:zinc ion binding"/>
    <property type="evidence" value="ECO:0007669"/>
    <property type="project" value="UniProtKB-KW"/>
</dbReference>
<gene>
    <name evidence="11" type="ORF">PMAYCL1PPCAC_15416</name>
</gene>
<keyword evidence="7" id="KW-0675">Receptor</keyword>
<dbReference type="Gene3D" id="1.10.565.10">
    <property type="entry name" value="Retinoid X Receptor"/>
    <property type="match status" value="1"/>
</dbReference>
<evidence type="ECO:0000259" key="10">
    <source>
        <dbReference type="PROSITE" id="PS51843"/>
    </source>
</evidence>
<evidence type="ECO:0000259" key="9">
    <source>
        <dbReference type="PROSITE" id="PS51030"/>
    </source>
</evidence>
<keyword evidence="5" id="KW-0238">DNA-binding</keyword>
<protein>
    <recommendedName>
        <fullName evidence="13">Nuclear receptor</fullName>
    </recommendedName>
</protein>
<accession>A0AAN5CIY2</accession>
<evidence type="ECO:0000256" key="1">
    <source>
        <dbReference type="ARBA" id="ARBA00022723"/>
    </source>
</evidence>
<feature type="non-terminal residue" evidence="11">
    <location>
        <position position="358"/>
    </location>
</feature>
<evidence type="ECO:0000256" key="5">
    <source>
        <dbReference type="ARBA" id="ARBA00023125"/>
    </source>
</evidence>
<evidence type="ECO:0000256" key="2">
    <source>
        <dbReference type="ARBA" id="ARBA00022771"/>
    </source>
</evidence>
<dbReference type="Pfam" id="PF00104">
    <property type="entry name" value="Hormone_recep"/>
    <property type="match status" value="1"/>
</dbReference>
<dbReference type="AlphaFoldDB" id="A0AAN5CIY2"/>
<dbReference type="InterPro" id="IPR035500">
    <property type="entry name" value="NHR-like_dom_sf"/>
</dbReference>
<feature type="domain" description="NR LBD" evidence="10">
    <location>
        <begin position="121"/>
        <end position="358"/>
    </location>
</feature>
<dbReference type="SMART" id="SM00399">
    <property type="entry name" value="ZnF_C4"/>
    <property type="match status" value="1"/>
</dbReference>
<evidence type="ECO:0000256" key="4">
    <source>
        <dbReference type="ARBA" id="ARBA00023015"/>
    </source>
</evidence>
<dbReference type="InterPro" id="IPR013088">
    <property type="entry name" value="Znf_NHR/GATA"/>
</dbReference>
<organism evidence="11 12">
    <name type="scientific">Pristionchus mayeri</name>
    <dbReference type="NCBI Taxonomy" id="1317129"/>
    <lineage>
        <taxon>Eukaryota</taxon>
        <taxon>Metazoa</taxon>
        <taxon>Ecdysozoa</taxon>
        <taxon>Nematoda</taxon>
        <taxon>Chromadorea</taxon>
        <taxon>Rhabditida</taxon>
        <taxon>Rhabditina</taxon>
        <taxon>Diplogasteromorpha</taxon>
        <taxon>Diplogasteroidea</taxon>
        <taxon>Neodiplogasteridae</taxon>
        <taxon>Pristionchus</taxon>
    </lineage>
</organism>
<feature type="domain" description="Nuclear receptor" evidence="9">
    <location>
        <begin position="18"/>
        <end position="94"/>
    </location>
</feature>
<keyword evidence="4" id="KW-0805">Transcription regulation</keyword>
<evidence type="ECO:0008006" key="13">
    <source>
        <dbReference type="Google" id="ProtNLM"/>
    </source>
</evidence>
<evidence type="ECO:0000313" key="11">
    <source>
        <dbReference type="EMBL" id="GMR45221.1"/>
    </source>
</evidence>
<dbReference type="EMBL" id="BTRK01000004">
    <property type="protein sequence ID" value="GMR45221.1"/>
    <property type="molecule type" value="Genomic_DNA"/>
</dbReference>
<keyword evidence="8" id="KW-0539">Nucleus</keyword>
<keyword evidence="2" id="KW-0863">Zinc-finger</keyword>
<dbReference type="SMART" id="SM00430">
    <property type="entry name" value="HOLI"/>
    <property type="match status" value="1"/>
</dbReference>
<evidence type="ECO:0000256" key="7">
    <source>
        <dbReference type="ARBA" id="ARBA00023170"/>
    </source>
</evidence>
<dbReference type="PANTHER" id="PTHR46011:SF6">
    <property type="entry name" value="HIGH ZINC ACTIVATED NUCLEAR RECEPTOR PROTEIN"/>
    <property type="match status" value="1"/>
</dbReference>
<dbReference type="PROSITE" id="PS51843">
    <property type="entry name" value="NR_LBD"/>
    <property type="match status" value="1"/>
</dbReference>
<feature type="non-terminal residue" evidence="11">
    <location>
        <position position="1"/>
    </location>
</feature>
<dbReference type="GO" id="GO:0043565">
    <property type="term" value="F:sequence-specific DNA binding"/>
    <property type="evidence" value="ECO:0007669"/>
    <property type="project" value="InterPro"/>
</dbReference>
<comment type="caution">
    <text evidence="11">The sequence shown here is derived from an EMBL/GenBank/DDBJ whole genome shotgun (WGS) entry which is preliminary data.</text>
</comment>
<sequence length="358" mass="41424">SAICPLFCQFSDVMEGRNRLCLVCSDRLTSMHLGMDICRPCASFFKRSTTAGVNFPCRQGKKQCVISKENGFMCRHCRYEKCLSVGVAYDGPLRPRAKPVTPILELIDKEFKSLIERRKVKELELMRTTANSGTIPHPGETIYYVGRNCSVDIYAIAVAESWVFFENAFPTLKQIPKEEKDMIFKDYIPKLCLIVSYFLTRKLWGDAHKKTMCSVVTCFDTQVPFSFYYPKDNGNKKLFESSIRSYSDDHSSFFVPQFDRAKITEAEFHALTALAMAENDLRISEETQQIIDKIRSETFENLQSYYQNEMGIVNFSTRLGNLMSLNHIIQECMSLHKVFFRFFATFFDMYMSETVLKR</sequence>
<evidence type="ECO:0000256" key="6">
    <source>
        <dbReference type="ARBA" id="ARBA00023163"/>
    </source>
</evidence>
<dbReference type="Pfam" id="PF00105">
    <property type="entry name" value="zf-C4"/>
    <property type="match status" value="1"/>
</dbReference>
<evidence type="ECO:0000256" key="8">
    <source>
        <dbReference type="ARBA" id="ARBA00023242"/>
    </source>
</evidence>
<dbReference type="GO" id="GO:0003700">
    <property type="term" value="F:DNA-binding transcription factor activity"/>
    <property type="evidence" value="ECO:0007669"/>
    <property type="project" value="InterPro"/>
</dbReference>
<name>A0AAN5CIY2_9BILA</name>
<reference evidence="12" key="1">
    <citation type="submission" date="2022-10" db="EMBL/GenBank/DDBJ databases">
        <title>Genome assembly of Pristionchus species.</title>
        <authorList>
            <person name="Yoshida K."/>
            <person name="Sommer R.J."/>
        </authorList>
    </citation>
    <scope>NUCLEOTIDE SEQUENCE [LARGE SCALE GENOMIC DNA]</scope>
    <source>
        <strain evidence="12">RS5460</strain>
    </source>
</reference>
<dbReference type="Gene3D" id="3.30.50.10">
    <property type="entry name" value="Erythroid Transcription Factor GATA-1, subunit A"/>
    <property type="match status" value="1"/>
</dbReference>
<keyword evidence="6" id="KW-0804">Transcription</keyword>
<keyword evidence="12" id="KW-1185">Reference proteome</keyword>
<dbReference type="PANTHER" id="PTHR46011">
    <property type="entry name" value="NUCLEAR HORMONE RECEPTOR FAMILY MEMBER NHR-86-RELATED"/>
    <property type="match status" value="1"/>
</dbReference>
<dbReference type="Proteomes" id="UP001328107">
    <property type="component" value="Unassembled WGS sequence"/>
</dbReference>
<proteinExistence type="predicted"/>
<dbReference type="SUPFAM" id="SSF57716">
    <property type="entry name" value="Glucocorticoid receptor-like (DNA-binding domain)"/>
    <property type="match status" value="1"/>
</dbReference>
<keyword evidence="3" id="KW-0862">Zinc</keyword>
<dbReference type="PRINTS" id="PR00047">
    <property type="entry name" value="STROIDFINGER"/>
</dbReference>